<dbReference type="AlphaFoldDB" id="A0A2A5B2K0"/>
<evidence type="ECO:0000313" key="3">
    <source>
        <dbReference type="Proteomes" id="UP000218327"/>
    </source>
</evidence>
<sequence>MHTYTKQSLTLILILLAYFSLDNYIPLTPWNQLELVGPQLRGTLLAVITFGFIAIFLLRNMLWGICLGTIWAFVWFLLQLQQWWVPYLFGPTALHEDFEWYFTGGYSLTYKILPLIENRPVPDGQHMVLQTLSLLVLLSLIRVVMYSLSVRKNKGLS</sequence>
<comment type="caution">
    <text evidence="2">The sequence shown here is derived from an EMBL/GenBank/DDBJ whole genome shotgun (WGS) entry which is preliminary data.</text>
</comment>
<name>A0A2A5B2K0_9GAMM</name>
<keyword evidence="1" id="KW-0812">Transmembrane</keyword>
<keyword evidence="1" id="KW-0472">Membrane</keyword>
<feature type="transmembrane region" description="Helical" evidence="1">
    <location>
        <begin position="127"/>
        <end position="148"/>
    </location>
</feature>
<gene>
    <name evidence="2" type="ORF">COA96_06990</name>
</gene>
<protein>
    <submittedName>
        <fullName evidence="2">Uncharacterized protein</fullName>
    </submittedName>
</protein>
<evidence type="ECO:0000256" key="1">
    <source>
        <dbReference type="SAM" id="Phobius"/>
    </source>
</evidence>
<reference evidence="3" key="1">
    <citation type="submission" date="2017-08" db="EMBL/GenBank/DDBJ databases">
        <title>A dynamic microbial community with high functional redundancy inhabits the cold, oxic subseafloor aquifer.</title>
        <authorList>
            <person name="Tully B.J."/>
            <person name="Wheat C.G."/>
            <person name="Glazer B.T."/>
            <person name="Huber J.A."/>
        </authorList>
    </citation>
    <scope>NUCLEOTIDE SEQUENCE [LARGE SCALE GENOMIC DNA]</scope>
</reference>
<feature type="transmembrane region" description="Helical" evidence="1">
    <location>
        <begin position="9"/>
        <end position="27"/>
    </location>
</feature>
<organism evidence="2 3">
    <name type="scientific">SAR86 cluster bacterium</name>
    <dbReference type="NCBI Taxonomy" id="2030880"/>
    <lineage>
        <taxon>Bacteria</taxon>
        <taxon>Pseudomonadati</taxon>
        <taxon>Pseudomonadota</taxon>
        <taxon>Gammaproteobacteria</taxon>
        <taxon>SAR86 cluster</taxon>
    </lineage>
</organism>
<feature type="transmembrane region" description="Helical" evidence="1">
    <location>
        <begin position="65"/>
        <end position="84"/>
    </location>
</feature>
<proteinExistence type="predicted"/>
<feature type="transmembrane region" description="Helical" evidence="1">
    <location>
        <begin position="39"/>
        <end position="58"/>
    </location>
</feature>
<accession>A0A2A5B2K0</accession>
<dbReference type="EMBL" id="NVVJ01000016">
    <property type="protein sequence ID" value="PCJ25561.1"/>
    <property type="molecule type" value="Genomic_DNA"/>
</dbReference>
<evidence type="ECO:0000313" key="2">
    <source>
        <dbReference type="EMBL" id="PCJ25561.1"/>
    </source>
</evidence>
<keyword evidence="1" id="KW-1133">Transmembrane helix</keyword>
<dbReference type="Proteomes" id="UP000218327">
    <property type="component" value="Unassembled WGS sequence"/>
</dbReference>